<feature type="region of interest" description="Disordered" evidence="1">
    <location>
        <begin position="96"/>
        <end position="149"/>
    </location>
</feature>
<evidence type="ECO:0000313" key="3">
    <source>
        <dbReference type="Proteomes" id="UP001595379"/>
    </source>
</evidence>
<dbReference type="SUPFAM" id="SSF46785">
    <property type="entry name" value="Winged helix' DNA-binding domain"/>
    <property type="match status" value="1"/>
</dbReference>
<dbReference type="RefSeq" id="WP_343165584.1">
    <property type="nucleotide sequence ID" value="NZ_JBHRSV010000015.1"/>
</dbReference>
<keyword evidence="3" id="KW-1185">Reference proteome</keyword>
<dbReference type="EMBL" id="JBHRSV010000015">
    <property type="protein sequence ID" value="MFC2926065.1"/>
    <property type="molecule type" value="Genomic_DNA"/>
</dbReference>
<gene>
    <name evidence="2" type="ORF">ACFOOR_08100</name>
</gene>
<organism evidence="2 3">
    <name type="scientific">Hyphobacterium vulgare</name>
    <dbReference type="NCBI Taxonomy" id="1736751"/>
    <lineage>
        <taxon>Bacteria</taxon>
        <taxon>Pseudomonadati</taxon>
        <taxon>Pseudomonadota</taxon>
        <taxon>Alphaproteobacteria</taxon>
        <taxon>Maricaulales</taxon>
        <taxon>Maricaulaceae</taxon>
        <taxon>Hyphobacterium</taxon>
    </lineage>
</organism>
<dbReference type="Pfam" id="PF13730">
    <property type="entry name" value="HTH_36"/>
    <property type="match status" value="1"/>
</dbReference>
<protein>
    <submittedName>
        <fullName evidence="2">Helix-turn-helix domain-containing protein</fullName>
    </submittedName>
</protein>
<evidence type="ECO:0000313" key="2">
    <source>
        <dbReference type="EMBL" id="MFC2926065.1"/>
    </source>
</evidence>
<comment type="caution">
    <text evidence="2">The sequence shown here is derived from an EMBL/GenBank/DDBJ whole genome shotgun (WGS) entry which is preliminary data.</text>
</comment>
<name>A0ABV6ZX84_9PROT</name>
<accession>A0ABV6ZX84</accession>
<reference evidence="3" key="1">
    <citation type="journal article" date="2019" name="Int. J. Syst. Evol. Microbiol.">
        <title>The Global Catalogue of Microorganisms (GCM) 10K type strain sequencing project: providing services to taxonomists for standard genome sequencing and annotation.</title>
        <authorList>
            <consortium name="The Broad Institute Genomics Platform"/>
            <consortium name="The Broad Institute Genome Sequencing Center for Infectious Disease"/>
            <person name="Wu L."/>
            <person name="Ma J."/>
        </authorList>
    </citation>
    <scope>NUCLEOTIDE SEQUENCE [LARGE SCALE GENOMIC DNA]</scope>
    <source>
        <strain evidence="3">KCTC 52487</strain>
    </source>
</reference>
<dbReference type="Proteomes" id="UP001595379">
    <property type="component" value="Unassembled WGS sequence"/>
</dbReference>
<dbReference type="Gene3D" id="1.10.10.10">
    <property type="entry name" value="Winged helix-like DNA-binding domain superfamily/Winged helix DNA-binding domain"/>
    <property type="match status" value="1"/>
</dbReference>
<proteinExistence type="predicted"/>
<dbReference type="InterPro" id="IPR036390">
    <property type="entry name" value="WH_DNA-bd_sf"/>
</dbReference>
<sequence>MPKRIEYEIRDSRCFPRSQHDVLLHIALRLGRNGTAWPSYATLAEDTRLSRRTVMRAVKALERSQVLNVERTSRGNVYSIDRDALELHKELTHRANAAARVRTQRRRPARNPSGRVLHCHSPVSGRSAAGDTATPKEKESKNKFNQGPNDLELLELLEQRDGTGAERAFERALGVLGFQSLLQHLTRHGRPLIRILIDPNRDDRTGASGLFIVCFDELLANHPDLPTALERMGFDEDAHWPMEAFRRRMSEPGLPEILPAPASRIEGKGHAR</sequence>
<dbReference type="InterPro" id="IPR036388">
    <property type="entry name" value="WH-like_DNA-bd_sf"/>
</dbReference>
<evidence type="ECO:0000256" key="1">
    <source>
        <dbReference type="SAM" id="MobiDB-lite"/>
    </source>
</evidence>